<evidence type="ECO:0000313" key="10">
    <source>
        <dbReference type="Proteomes" id="UP000187495"/>
    </source>
</evidence>
<feature type="transmembrane region" description="Helical" evidence="7">
    <location>
        <begin position="120"/>
        <end position="142"/>
    </location>
</feature>
<keyword evidence="4 7" id="KW-0812">Transmembrane</keyword>
<evidence type="ECO:0000256" key="1">
    <source>
        <dbReference type="ARBA" id="ARBA00004651"/>
    </source>
</evidence>
<evidence type="ECO:0000256" key="3">
    <source>
        <dbReference type="ARBA" id="ARBA00022475"/>
    </source>
</evidence>
<keyword evidence="6 7" id="KW-0472">Membrane</keyword>
<feature type="transmembrane region" description="Helical" evidence="7">
    <location>
        <begin position="154"/>
        <end position="187"/>
    </location>
</feature>
<reference evidence="10" key="1">
    <citation type="submission" date="2017-01" db="EMBL/GenBank/DDBJ databases">
        <authorList>
            <person name="Varghese N."/>
            <person name="Submissions S."/>
        </authorList>
    </citation>
    <scope>NUCLEOTIDE SEQUENCE [LARGE SCALE GENOMIC DNA]</scope>
    <source>
        <strain evidence="10">DSM 21768</strain>
    </source>
</reference>
<evidence type="ECO:0000256" key="4">
    <source>
        <dbReference type="ARBA" id="ARBA00022692"/>
    </source>
</evidence>
<dbReference type="Gene3D" id="1.10.3720.10">
    <property type="entry name" value="MetI-like"/>
    <property type="match status" value="1"/>
</dbReference>
<evidence type="ECO:0000313" key="9">
    <source>
        <dbReference type="EMBL" id="SIR90088.1"/>
    </source>
</evidence>
<keyword evidence="2 7" id="KW-0813">Transport</keyword>
<dbReference type="GO" id="GO:0055085">
    <property type="term" value="P:transmembrane transport"/>
    <property type="evidence" value="ECO:0007669"/>
    <property type="project" value="InterPro"/>
</dbReference>
<dbReference type="InterPro" id="IPR035906">
    <property type="entry name" value="MetI-like_sf"/>
</dbReference>
<sequence length="350" mass="39035">MRYLFSRLLLMLPTLFVILLINFVVVQIAPGGPIEEQLDKIASEQQSLATQGFALANLNYIGSAGLSDEMLAELQTRFGYDLSVAERFWQMLSRFVQFDLGESFFQGQSVMSLIATKLPITMLLGTLSLMMMYAAGVMIGLYKARYHRTMGDYLTTFVLAILHALPVVVLALFLLVLLAGVGTWQIFPLQGVVSDNFAMMNLFDKAKDLLWHLTLPVLASSLGSIAGIAYLTKFGLLAEFDKPYVLAMRTRGLPFSRIIYRQVLKNALLPVVAQLPMAVVGVLFTGNLLIEVIFGIDGIGRLGFDAVMQRDYPLMFGILYVFTLISMLTQLLFDLLYHYLDPRVDFAHVG</sequence>
<name>A0A1N7EPS4_9GAMM</name>
<proteinExistence type="inferred from homology"/>
<dbReference type="AlphaFoldDB" id="A0A1N7EPS4"/>
<feature type="transmembrane region" description="Helical" evidence="7">
    <location>
        <begin position="267"/>
        <end position="294"/>
    </location>
</feature>
<dbReference type="STRING" id="34061.B0189_02120"/>
<evidence type="ECO:0000256" key="5">
    <source>
        <dbReference type="ARBA" id="ARBA00022989"/>
    </source>
</evidence>
<dbReference type="CDD" id="cd06261">
    <property type="entry name" value="TM_PBP2"/>
    <property type="match status" value="1"/>
</dbReference>
<feature type="transmembrane region" description="Helical" evidence="7">
    <location>
        <begin position="209"/>
        <end position="232"/>
    </location>
</feature>
<dbReference type="GO" id="GO:0042884">
    <property type="term" value="P:microcin transport"/>
    <property type="evidence" value="ECO:0007669"/>
    <property type="project" value="TreeGrafter"/>
</dbReference>
<dbReference type="PANTHER" id="PTHR30465:SF66">
    <property type="entry name" value="INNER MEMBRANE ABC TRANSPORTER PERMEASE PROTEIN YEJB"/>
    <property type="match status" value="1"/>
</dbReference>
<dbReference type="InterPro" id="IPR000515">
    <property type="entry name" value="MetI-like"/>
</dbReference>
<evidence type="ECO:0000256" key="7">
    <source>
        <dbReference type="RuleBase" id="RU363032"/>
    </source>
</evidence>
<keyword evidence="10" id="KW-1185">Reference proteome</keyword>
<dbReference type="RefSeq" id="WP_076555177.1">
    <property type="nucleotide sequence ID" value="NZ_FTNU01000006.1"/>
</dbReference>
<comment type="subcellular location">
    <subcellularLocation>
        <location evidence="1 7">Cell membrane</location>
        <topology evidence="1 7">Multi-pass membrane protein</topology>
    </subcellularLocation>
</comment>
<organism evidence="9 10">
    <name type="scientific">Moraxella cuniculi DSM 21768</name>
    <dbReference type="NCBI Taxonomy" id="1122245"/>
    <lineage>
        <taxon>Bacteria</taxon>
        <taxon>Pseudomonadati</taxon>
        <taxon>Pseudomonadota</taxon>
        <taxon>Gammaproteobacteria</taxon>
        <taxon>Moraxellales</taxon>
        <taxon>Moraxellaceae</taxon>
        <taxon>Moraxella</taxon>
    </lineage>
</organism>
<dbReference type="EMBL" id="FTNU01000006">
    <property type="protein sequence ID" value="SIR90088.1"/>
    <property type="molecule type" value="Genomic_DNA"/>
</dbReference>
<evidence type="ECO:0000256" key="6">
    <source>
        <dbReference type="ARBA" id="ARBA00023136"/>
    </source>
</evidence>
<feature type="transmembrane region" description="Helical" evidence="7">
    <location>
        <begin position="7"/>
        <end position="29"/>
    </location>
</feature>
<dbReference type="PROSITE" id="PS50928">
    <property type="entry name" value="ABC_TM1"/>
    <property type="match status" value="1"/>
</dbReference>
<accession>A0A1N7EPS4</accession>
<protein>
    <submittedName>
        <fullName evidence="9">Microcin C transport system permease protein</fullName>
    </submittedName>
</protein>
<dbReference type="Proteomes" id="UP000187495">
    <property type="component" value="Unassembled WGS sequence"/>
</dbReference>
<dbReference type="Pfam" id="PF00528">
    <property type="entry name" value="BPD_transp_1"/>
    <property type="match status" value="1"/>
</dbReference>
<dbReference type="GO" id="GO:0005886">
    <property type="term" value="C:plasma membrane"/>
    <property type="evidence" value="ECO:0007669"/>
    <property type="project" value="UniProtKB-SubCell"/>
</dbReference>
<comment type="similarity">
    <text evidence="7">Belongs to the binding-protein-dependent transport system permease family.</text>
</comment>
<dbReference type="PANTHER" id="PTHR30465">
    <property type="entry name" value="INNER MEMBRANE ABC TRANSPORTER"/>
    <property type="match status" value="1"/>
</dbReference>
<feature type="transmembrane region" description="Helical" evidence="7">
    <location>
        <begin position="314"/>
        <end position="333"/>
    </location>
</feature>
<dbReference type="SUPFAM" id="SSF161098">
    <property type="entry name" value="MetI-like"/>
    <property type="match status" value="1"/>
</dbReference>
<keyword evidence="3" id="KW-1003">Cell membrane</keyword>
<gene>
    <name evidence="9" type="ORF">SAMN02745664_10696</name>
</gene>
<evidence type="ECO:0000256" key="2">
    <source>
        <dbReference type="ARBA" id="ARBA00022448"/>
    </source>
</evidence>
<keyword evidence="5 7" id="KW-1133">Transmembrane helix</keyword>
<evidence type="ECO:0000259" key="8">
    <source>
        <dbReference type="PROSITE" id="PS50928"/>
    </source>
</evidence>
<feature type="domain" description="ABC transmembrane type-1" evidence="8">
    <location>
        <begin position="118"/>
        <end position="337"/>
    </location>
</feature>